<dbReference type="SMART" id="SM00355">
    <property type="entry name" value="ZnF_C2H2"/>
    <property type="match status" value="3"/>
</dbReference>
<dbReference type="SUPFAM" id="SSF57667">
    <property type="entry name" value="beta-beta-alpha zinc fingers"/>
    <property type="match status" value="1"/>
</dbReference>
<dbReference type="PROSITE" id="PS50157">
    <property type="entry name" value="ZINC_FINGER_C2H2_2"/>
    <property type="match status" value="1"/>
</dbReference>
<evidence type="ECO:0000256" key="2">
    <source>
        <dbReference type="SAM" id="MobiDB-lite"/>
    </source>
</evidence>
<dbReference type="AlphaFoldDB" id="A0A0A8L8B2"/>
<dbReference type="PROSITE" id="PS00028">
    <property type="entry name" value="ZINC_FINGER_C2H2_1"/>
    <property type="match status" value="1"/>
</dbReference>
<dbReference type="Proteomes" id="UP000031516">
    <property type="component" value="Unassembled WGS sequence"/>
</dbReference>
<proteinExistence type="predicted"/>
<feature type="domain" description="C2H2-type" evidence="3">
    <location>
        <begin position="507"/>
        <end position="537"/>
    </location>
</feature>
<keyword evidence="1" id="KW-0479">Metal-binding</keyword>
<gene>
    <name evidence="4" type="ORF">KLDO_g2765</name>
</gene>
<dbReference type="InterPro" id="IPR013087">
    <property type="entry name" value="Znf_C2H2_type"/>
</dbReference>
<name>A0A0A8L8B2_9SACH</name>
<accession>A0A0A8L8B2</accession>
<reference evidence="4 5" key="1">
    <citation type="submission" date="2014-03" db="EMBL/GenBank/DDBJ databases">
        <title>The genome of Kluyveromyces dobzhanskii.</title>
        <authorList>
            <person name="Nystedt B."/>
            <person name="Astrom S."/>
        </authorList>
    </citation>
    <scope>NUCLEOTIDE SEQUENCE [LARGE SCALE GENOMIC DNA]</scope>
    <source>
        <strain evidence="4 5">CBS 2104</strain>
    </source>
</reference>
<dbReference type="GO" id="GO:0008270">
    <property type="term" value="F:zinc ion binding"/>
    <property type="evidence" value="ECO:0007669"/>
    <property type="project" value="UniProtKB-KW"/>
</dbReference>
<comment type="caution">
    <text evidence="4">The sequence shown here is derived from an EMBL/GenBank/DDBJ whole genome shotgun (WGS) entry which is preliminary data.</text>
</comment>
<dbReference type="InterPro" id="IPR036236">
    <property type="entry name" value="Znf_C2H2_sf"/>
</dbReference>
<evidence type="ECO:0000313" key="4">
    <source>
        <dbReference type="EMBL" id="CDO94501.1"/>
    </source>
</evidence>
<evidence type="ECO:0000313" key="5">
    <source>
        <dbReference type="Proteomes" id="UP000031516"/>
    </source>
</evidence>
<evidence type="ECO:0000256" key="1">
    <source>
        <dbReference type="PROSITE-ProRule" id="PRU00042"/>
    </source>
</evidence>
<dbReference type="OrthoDB" id="6910977at2759"/>
<keyword evidence="5" id="KW-1185">Reference proteome</keyword>
<evidence type="ECO:0000259" key="3">
    <source>
        <dbReference type="PROSITE" id="PS50157"/>
    </source>
</evidence>
<sequence length="574" mass="65753">MKDKMLAIYSPTAEEDNIPTDNQLYNLMDPSYGTSRAAALESALRNSQRFGSSKTDNFVQRNGNANECAFNHFEHNTCESGDHSYFSTSRANIPQYSSGYNVSQKDISMNYGRALSGLNWYDFDLAEHNVFEHNVFEHSNYFPSDHTSLPVNGKDSRKLHAKSTDRFERDGVIVPHIFESRSAMPQVITPITPDHPKSTKEFQSLMAMSMHMNLHMNTNGSIDQFANMNTGKNFGTNPENMASRRPKVQAHRSFQNIGNLAYANARSRFNSVPNLTLSTFEQNPSSTDLIHEFEEDLVQNKIHDHFHANDHQHYHGQDYDPEISHSHLHEMKQSTSHDCTHDRVSTDLDATSLSYEELRSSIIEKFTFNTIDGHMGNEGNHDGLSNGTPLTDANAVNPDGSSKSVLQQILDDKPLMEAISKKQKRGAYKCAHCPEMFNTIFEFAQHIDDFQVERKYKCPFPLCPWKILGLPKLQELKRHCLNQHIDQLTPDQLYLIHGKSGLTSKVYHCESPYCDKAFHRRDSHRRHVKMVHKNPKSRFNIRLGKAFKSCPEHLKHDGVAKERYLIQKMNARRR</sequence>
<organism evidence="4 5">
    <name type="scientific">Kluyveromyces dobzhanskii CBS 2104</name>
    <dbReference type="NCBI Taxonomy" id="1427455"/>
    <lineage>
        <taxon>Eukaryota</taxon>
        <taxon>Fungi</taxon>
        <taxon>Dikarya</taxon>
        <taxon>Ascomycota</taxon>
        <taxon>Saccharomycotina</taxon>
        <taxon>Saccharomycetes</taxon>
        <taxon>Saccharomycetales</taxon>
        <taxon>Saccharomycetaceae</taxon>
        <taxon>Kluyveromyces</taxon>
    </lineage>
</organism>
<dbReference type="EMBL" id="CCBQ010000038">
    <property type="protein sequence ID" value="CDO94501.1"/>
    <property type="molecule type" value="Genomic_DNA"/>
</dbReference>
<feature type="region of interest" description="Disordered" evidence="2">
    <location>
        <begin position="377"/>
        <end position="402"/>
    </location>
</feature>
<keyword evidence="1" id="KW-0863">Zinc-finger</keyword>
<keyword evidence="1" id="KW-0862">Zinc</keyword>
<dbReference type="Gene3D" id="3.30.160.60">
    <property type="entry name" value="Classic Zinc Finger"/>
    <property type="match status" value="2"/>
</dbReference>
<protein>
    <submittedName>
        <fullName evidence="4">WGS project CCBQ000000000 data, contig 00017</fullName>
    </submittedName>
</protein>